<feature type="compositionally biased region" description="Basic and acidic residues" evidence="1">
    <location>
        <begin position="389"/>
        <end position="401"/>
    </location>
</feature>
<feature type="region of interest" description="Disordered" evidence="1">
    <location>
        <begin position="374"/>
        <end position="458"/>
    </location>
</feature>
<dbReference type="AlphaFoldDB" id="A0A066X5M2"/>
<comment type="caution">
    <text evidence="2">The sequence shown here is derived from an EMBL/GenBank/DDBJ whole genome shotgun (WGS) entry which is preliminary data.</text>
</comment>
<proteinExistence type="predicted"/>
<accession>A0A066X5M2</accession>
<dbReference type="OrthoDB" id="4841107at2759"/>
<evidence type="ECO:0000313" key="2">
    <source>
        <dbReference type="EMBL" id="KDN61305.1"/>
    </source>
</evidence>
<dbReference type="STRING" id="1173701.A0A066X5M2"/>
<gene>
    <name evidence="2" type="ORF">CSUB01_04335</name>
</gene>
<dbReference type="eggNOG" id="ENOG502RAJQ">
    <property type="taxonomic scope" value="Eukaryota"/>
</dbReference>
<dbReference type="EMBL" id="JMSE01001425">
    <property type="protein sequence ID" value="KDN61305.1"/>
    <property type="molecule type" value="Genomic_DNA"/>
</dbReference>
<feature type="compositionally biased region" description="Basic and acidic residues" evidence="1">
    <location>
        <begin position="426"/>
        <end position="440"/>
    </location>
</feature>
<organism evidence="2 3">
    <name type="scientific">Colletotrichum sublineola</name>
    <name type="common">Sorghum anthracnose fungus</name>
    <dbReference type="NCBI Taxonomy" id="1173701"/>
    <lineage>
        <taxon>Eukaryota</taxon>
        <taxon>Fungi</taxon>
        <taxon>Dikarya</taxon>
        <taxon>Ascomycota</taxon>
        <taxon>Pezizomycotina</taxon>
        <taxon>Sordariomycetes</taxon>
        <taxon>Hypocreomycetidae</taxon>
        <taxon>Glomerellales</taxon>
        <taxon>Glomerellaceae</taxon>
        <taxon>Colletotrichum</taxon>
        <taxon>Colletotrichum graminicola species complex</taxon>
    </lineage>
</organism>
<feature type="compositionally biased region" description="Basic and acidic residues" evidence="1">
    <location>
        <begin position="309"/>
        <end position="322"/>
    </location>
</feature>
<evidence type="ECO:0000313" key="3">
    <source>
        <dbReference type="Proteomes" id="UP000027238"/>
    </source>
</evidence>
<reference evidence="3" key="1">
    <citation type="journal article" date="2014" name="Genome Announc.">
        <title>Draft genome sequence of Colletotrichum sublineola, a destructive pathogen of cultivated sorghum.</title>
        <authorList>
            <person name="Baroncelli R."/>
            <person name="Sanz-Martin J.M."/>
            <person name="Rech G.E."/>
            <person name="Sukno S.A."/>
            <person name="Thon M.R."/>
        </authorList>
    </citation>
    <scope>NUCLEOTIDE SEQUENCE [LARGE SCALE GENOMIC DNA]</scope>
    <source>
        <strain evidence="3">TX430BB</strain>
    </source>
</reference>
<name>A0A066X5M2_COLSU</name>
<dbReference type="HOGENOM" id="CLU_547461_0_0_1"/>
<sequence>MSSKLELEGETCVNTDDVIEIKEESPAPESPAVHDIVASEKLSEKIFFLKRFVDDHPRLDVLLYIGAGRLHPGTKQKEFAIWQASEDVYVYRKAGPEINLLQSIGSVEYEDIASKVSKVKHMFAQKTCGFVATRDYDGQLQVLKLAISGSSFHPHRDEDKKNFTYHAKWLARAKHFAKLMKINLRTIYDGYGRQTKPENIGNWRAGHVEKKLSTHIVWTFLAMHGLVDKTRRVSLEDFRQLRLRLREKGWTPRFEIHLSRAPCGTSTRAGQCVPFIRKLTQLTGVGFTIHSWEENIILDGSVPAKQKKREVEKFGPQDRAESPYDSEASDLDAFLDEIEAQTNIVFDGFEEVMTPLRIPRKAVQQFRKSIHKFKRQPDKIIKPYPPTPAREDQFRQIDPYRRASSQSHYWEDRQTPLRSRRQSATSEDKRERRARKDEMRRRRAAASVSEATQHSAEMSVLASRLGSLLNSTRQLR</sequence>
<keyword evidence="3" id="KW-1185">Reference proteome</keyword>
<protein>
    <submittedName>
        <fullName evidence="2">Uncharacterized protein</fullName>
    </submittedName>
</protein>
<feature type="region of interest" description="Disordered" evidence="1">
    <location>
        <begin position="307"/>
        <end position="326"/>
    </location>
</feature>
<dbReference type="Proteomes" id="UP000027238">
    <property type="component" value="Unassembled WGS sequence"/>
</dbReference>
<evidence type="ECO:0000256" key="1">
    <source>
        <dbReference type="SAM" id="MobiDB-lite"/>
    </source>
</evidence>
<dbReference type="OMA" id="THIVWTF"/>